<evidence type="ECO:0000256" key="2">
    <source>
        <dbReference type="SAM" id="SignalP"/>
    </source>
</evidence>
<organism evidence="4 5">
    <name type="scientific">Candidatus Avisuccinivibrio stercorigallinarum</name>
    <dbReference type="NCBI Taxonomy" id="2840704"/>
    <lineage>
        <taxon>Bacteria</taxon>
        <taxon>Pseudomonadati</taxon>
        <taxon>Pseudomonadota</taxon>
        <taxon>Gammaproteobacteria</taxon>
        <taxon>Aeromonadales</taxon>
        <taxon>Succinivibrionaceae</taxon>
        <taxon>Succinivibrionaceae incertae sedis</taxon>
        <taxon>Candidatus Avisuccinivibrio</taxon>
    </lineage>
</organism>
<dbReference type="Proteomes" id="UP000823631">
    <property type="component" value="Unassembled WGS sequence"/>
</dbReference>
<feature type="chain" id="PRO_5038804598" description="FlgO domain-containing protein" evidence="2">
    <location>
        <begin position="26"/>
        <end position="325"/>
    </location>
</feature>
<name>A0A9D9DBQ1_9GAMM</name>
<feature type="domain" description="FlgO" evidence="3">
    <location>
        <begin position="75"/>
        <end position="189"/>
    </location>
</feature>
<reference evidence="4" key="2">
    <citation type="journal article" date="2021" name="PeerJ">
        <title>Extensive microbial diversity within the chicken gut microbiome revealed by metagenomics and culture.</title>
        <authorList>
            <person name="Gilroy R."/>
            <person name="Ravi A."/>
            <person name="Getino M."/>
            <person name="Pursley I."/>
            <person name="Horton D.L."/>
            <person name="Alikhan N.F."/>
            <person name="Baker D."/>
            <person name="Gharbi K."/>
            <person name="Hall N."/>
            <person name="Watson M."/>
            <person name="Adriaenssens E.M."/>
            <person name="Foster-Nyarko E."/>
            <person name="Jarju S."/>
            <person name="Secka A."/>
            <person name="Antonio M."/>
            <person name="Oren A."/>
            <person name="Chaudhuri R.R."/>
            <person name="La Ragione R."/>
            <person name="Hildebrand F."/>
            <person name="Pallen M.J."/>
        </authorList>
    </citation>
    <scope>NUCLEOTIDE SEQUENCE</scope>
    <source>
        <strain evidence="4">17213</strain>
    </source>
</reference>
<protein>
    <recommendedName>
        <fullName evidence="3">FlgO domain-containing protein</fullName>
    </recommendedName>
</protein>
<dbReference type="AlphaFoldDB" id="A0A9D9DBQ1"/>
<dbReference type="EMBL" id="JADINH010000210">
    <property type="protein sequence ID" value="MBO8416794.1"/>
    <property type="molecule type" value="Genomic_DNA"/>
</dbReference>
<comment type="caution">
    <text evidence="4">The sequence shown here is derived from an EMBL/GenBank/DDBJ whole genome shotgun (WGS) entry which is preliminary data.</text>
</comment>
<evidence type="ECO:0000313" key="4">
    <source>
        <dbReference type="EMBL" id="MBO8416794.1"/>
    </source>
</evidence>
<feature type="signal peptide" evidence="2">
    <location>
        <begin position="1"/>
        <end position="25"/>
    </location>
</feature>
<evidence type="ECO:0000259" key="3">
    <source>
        <dbReference type="Pfam" id="PF17680"/>
    </source>
</evidence>
<dbReference type="Pfam" id="PF17680">
    <property type="entry name" value="FlgO"/>
    <property type="match status" value="1"/>
</dbReference>
<evidence type="ECO:0000313" key="5">
    <source>
        <dbReference type="Proteomes" id="UP000823631"/>
    </source>
</evidence>
<evidence type="ECO:0000256" key="1">
    <source>
        <dbReference type="SAM" id="MobiDB-lite"/>
    </source>
</evidence>
<accession>A0A9D9DBQ1</accession>
<proteinExistence type="predicted"/>
<feature type="compositionally biased region" description="Low complexity" evidence="1">
    <location>
        <begin position="235"/>
        <end position="264"/>
    </location>
</feature>
<keyword evidence="2" id="KW-0732">Signal</keyword>
<dbReference type="InterPro" id="IPR041215">
    <property type="entry name" value="FlgO_dom"/>
</dbReference>
<reference evidence="4" key="1">
    <citation type="submission" date="2020-10" db="EMBL/GenBank/DDBJ databases">
        <authorList>
            <person name="Gilroy R."/>
        </authorList>
    </citation>
    <scope>NUCLEOTIDE SEQUENCE</scope>
    <source>
        <strain evidence="4">17213</strain>
    </source>
</reference>
<feature type="region of interest" description="Disordered" evidence="1">
    <location>
        <begin position="235"/>
        <end position="276"/>
    </location>
</feature>
<sequence length="325" mass="34712">MHRTLISILAAAAVALTGCSSGNLLQDPAVYSQRGMEISRIAAGMTDTLYNTMYENLAWQKVAEGETASRDRVKNVTMPRVAVTSFVDTDTYEQAGHLGRVLGEIFIHELNLRQVNVLEYKLTGSLAVGKNGEYVYSRDYKKLAQTANISHLLTGTISRNEDGVVLVARIVNLQDHLVLGSATGFIPYSLLPYCYQTKEKGCSLGDVSEYNYASASKSGSAGSSTARAGSAASAASSASSGSGASNSAYRSGSSLTAGSAASDGRVYPPTSEGTYPELKAEQDGVMPNLFGGVDDSVIYPAQSYLDNNRPVRDIRDVSQYQRLEH</sequence>
<gene>
    <name evidence="4" type="ORF">IAB19_10475</name>
</gene>
<dbReference type="PROSITE" id="PS51257">
    <property type="entry name" value="PROKAR_LIPOPROTEIN"/>
    <property type="match status" value="1"/>
</dbReference>